<proteinExistence type="predicted"/>
<reference evidence="1 2" key="1">
    <citation type="submission" date="2019-06" db="EMBL/GenBank/DDBJ databases">
        <authorList>
            <person name="Rodrigo-Torres L."/>
            <person name="Arahal R. D."/>
            <person name="Lucena T."/>
        </authorList>
    </citation>
    <scope>NUCLEOTIDE SEQUENCE [LARGE SCALE GENOMIC DNA]</scope>
    <source>
        <strain evidence="1 2">SB0023/3</strain>
    </source>
</reference>
<dbReference type="EMBL" id="CABFPH010000055">
    <property type="protein sequence ID" value="VUD72977.1"/>
    <property type="molecule type" value="Genomic_DNA"/>
</dbReference>
<evidence type="ECO:0000313" key="2">
    <source>
        <dbReference type="Proteomes" id="UP000410984"/>
    </source>
</evidence>
<sequence>MAHDLILARSHAYHLARTLMVCVILFQTDGGYGVIPSDEFDGDSSYIILEFDPHAV</sequence>
<keyword evidence="2" id="KW-1185">Reference proteome</keyword>
<name>A0A509EF54_9HYPH</name>
<accession>A0A509EF54</accession>
<protein>
    <submittedName>
        <fullName evidence="1">Uncharacterized protein</fullName>
    </submittedName>
</protein>
<dbReference type="RefSeq" id="WP_185156914.1">
    <property type="nucleotide sequence ID" value="NZ_CABFPH010000055.1"/>
</dbReference>
<dbReference type="AlphaFoldDB" id="A0A509EF54"/>
<dbReference type="Proteomes" id="UP000410984">
    <property type="component" value="Unassembled WGS sequence"/>
</dbReference>
<gene>
    <name evidence="1" type="ORF">MET9862_03586</name>
</gene>
<evidence type="ECO:0000313" key="1">
    <source>
        <dbReference type="EMBL" id="VUD72977.1"/>
    </source>
</evidence>
<organism evidence="1 2">
    <name type="scientific">Methylobacterium symbioticum</name>
    <dbReference type="NCBI Taxonomy" id="2584084"/>
    <lineage>
        <taxon>Bacteria</taxon>
        <taxon>Pseudomonadati</taxon>
        <taxon>Pseudomonadota</taxon>
        <taxon>Alphaproteobacteria</taxon>
        <taxon>Hyphomicrobiales</taxon>
        <taxon>Methylobacteriaceae</taxon>
        <taxon>Methylobacterium</taxon>
    </lineage>
</organism>